<keyword evidence="1 7" id="KW-0560">Oxidoreductase</keyword>
<proteinExistence type="inferred from homology"/>
<dbReference type="PROSITE" id="PS51790">
    <property type="entry name" value="MSRB"/>
    <property type="match status" value="1"/>
</dbReference>
<dbReference type="InterPro" id="IPR036509">
    <property type="entry name" value="Met_Sox_Rdtase_MsrA_sf"/>
</dbReference>
<evidence type="ECO:0000313" key="10">
    <source>
        <dbReference type="EMBL" id="MCS5708086.1"/>
    </source>
</evidence>
<dbReference type="PANTHER" id="PTHR43774">
    <property type="entry name" value="PEPTIDE METHIONINE SULFOXIDE REDUCTASE"/>
    <property type="match status" value="1"/>
</dbReference>
<dbReference type="GO" id="GO:0008113">
    <property type="term" value="F:peptide-methionine (S)-S-oxide reductase activity"/>
    <property type="evidence" value="ECO:0007669"/>
    <property type="project" value="UniProtKB-UniRule"/>
</dbReference>
<dbReference type="STRING" id="437022.CC99x_01535"/>
<dbReference type="PATRIC" id="fig|1590042.3.peg.1559"/>
<comment type="function">
    <text evidence="3 7">Has an important function as a repair enzyme for proteins that have been inactivated by oxidation. Catalyzes the reversible oxidation-reduction of methionine sulfoxide in proteins to methionine.</text>
</comment>
<dbReference type="InterPro" id="IPR002569">
    <property type="entry name" value="Met_Sox_Rdtase_MsrA_dom"/>
</dbReference>
<sequence length="290" mass="33144">MKASYLDKLQSLTLVQRQIICDKATEYPHTGEYNKAVTQGTYLCRRCGLALFRAINQFHSGCGWPSFDENVVDAVIQKPDSDGDRIEILCSRCEAHLGHVFKGEHFTIKNLRHCVNSASLDFVANSDVIDSEEAIVAGGCFWGVEYFLKRLTGVLKVEVGYSGGFIGSPSYRQVCQGETGHYEAVRILFDKDKIDYKSIIKHFFEIHDPTQTNGQGPDLGQQYRSVVFYYDDAQKKVVEQLIELLRQKGFNVSTLVKPVSPFWPAEDYHQAYYDKHQKLPYCHFLKKRFD</sequence>
<dbReference type="AlphaFoldDB" id="A0A0Q9YQJ0"/>
<comment type="similarity">
    <text evidence="7">Belongs to the MsrA Met sulfoxide reductase family.</text>
</comment>
<dbReference type="NCBIfam" id="TIGR00401">
    <property type="entry name" value="msrA"/>
    <property type="match status" value="1"/>
</dbReference>
<evidence type="ECO:0000313" key="11">
    <source>
        <dbReference type="Proteomes" id="UP000051494"/>
    </source>
</evidence>
<dbReference type="InterPro" id="IPR011057">
    <property type="entry name" value="Mss4-like_sf"/>
</dbReference>
<comment type="catalytic activity">
    <reaction evidence="6 7">
        <text>[thioredoxin]-disulfide + L-methionine + H2O = L-methionine (S)-S-oxide + [thioredoxin]-dithiol</text>
        <dbReference type="Rhea" id="RHEA:19993"/>
        <dbReference type="Rhea" id="RHEA-COMP:10698"/>
        <dbReference type="Rhea" id="RHEA-COMP:10700"/>
        <dbReference type="ChEBI" id="CHEBI:15377"/>
        <dbReference type="ChEBI" id="CHEBI:29950"/>
        <dbReference type="ChEBI" id="CHEBI:50058"/>
        <dbReference type="ChEBI" id="CHEBI:57844"/>
        <dbReference type="ChEBI" id="CHEBI:58772"/>
        <dbReference type="EC" id="1.8.4.11"/>
    </reaction>
</comment>
<dbReference type="HAMAP" id="MF_01401">
    <property type="entry name" value="MsrA"/>
    <property type="match status" value="1"/>
</dbReference>
<comment type="catalytic activity">
    <reaction evidence="4 7">
        <text>L-methionyl-[protein] + [thioredoxin]-disulfide + H2O = L-methionyl-(S)-S-oxide-[protein] + [thioredoxin]-dithiol</text>
        <dbReference type="Rhea" id="RHEA:14217"/>
        <dbReference type="Rhea" id="RHEA-COMP:10698"/>
        <dbReference type="Rhea" id="RHEA-COMP:10700"/>
        <dbReference type="Rhea" id="RHEA-COMP:12313"/>
        <dbReference type="Rhea" id="RHEA-COMP:12315"/>
        <dbReference type="ChEBI" id="CHEBI:15377"/>
        <dbReference type="ChEBI" id="CHEBI:16044"/>
        <dbReference type="ChEBI" id="CHEBI:29950"/>
        <dbReference type="ChEBI" id="CHEBI:44120"/>
        <dbReference type="ChEBI" id="CHEBI:50058"/>
        <dbReference type="EC" id="1.8.4.11"/>
    </reaction>
</comment>
<dbReference type="Gene3D" id="2.170.150.20">
    <property type="entry name" value="Peptide methionine sulfoxide reductase"/>
    <property type="match status" value="1"/>
</dbReference>
<dbReference type="PANTHER" id="PTHR43774:SF1">
    <property type="entry name" value="PEPTIDE METHIONINE SULFOXIDE REDUCTASE MSRA 2"/>
    <property type="match status" value="1"/>
</dbReference>
<dbReference type="RefSeq" id="WP_057624627.1">
    <property type="nucleotide sequence ID" value="NZ_LKHV02000001.1"/>
</dbReference>
<dbReference type="NCBIfam" id="NF004042">
    <property type="entry name" value="PRK05550.1"/>
    <property type="match status" value="1"/>
</dbReference>
<dbReference type="SUPFAM" id="SSF55068">
    <property type="entry name" value="Peptide methionine sulfoxide reductase"/>
    <property type="match status" value="1"/>
</dbReference>
<keyword evidence="11" id="KW-1185">Reference proteome</keyword>
<gene>
    <name evidence="9" type="primary">msrA3</name>
    <name evidence="7" type="synonym">msrA</name>
    <name evidence="10" type="ORF">CC99x_004130</name>
    <name evidence="9" type="ORF">CC99x_01535</name>
</gene>
<dbReference type="InterPro" id="IPR002579">
    <property type="entry name" value="Met_Sox_Rdtase_MsrB_dom"/>
</dbReference>
<feature type="active site" evidence="7">
    <location>
        <position position="140"/>
    </location>
</feature>
<dbReference type="SUPFAM" id="SSF51316">
    <property type="entry name" value="Mss4-like"/>
    <property type="match status" value="1"/>
</dbReference>
<feature type="domain" description="MsrB" evidence="8">
    <location>
        <begin position="5"/>
        <end position="125"/>
    </location>
</feature>
<evidence type="ECO:0000256" key="3">
    <source>
        <dbReference type="ARBA" id="ARBA00024679"/>
    </source>
</evidence>
<name>A0A0Q9YQJ0_9GAMM</name>
<dbReference type="Pfam" id="PF01641">
    <property type="entry name" value="SelR"/>
    <property type="match status" value="1"/>
</dbReference>
<evidence type="ECO:0000313" key="9">
    <source>
        <dbReference type="EMBL" id="KRG18323.1"/>
    </source>
</evidence>
<reference evidence="10" key="3">
    <citation type="submission" date="2021-06" db="EMBL/GenBank/DDBJ databases">
        <title>Genomic Description and Analysis of Intracellular Bacteria, Candidatus Berkiella cookevillensis and Candidatus Berkiella aquae.</title>
        <authorList>
            <person name="Kidane D.T."/>
            <person name="Mehari Y.T."/>
            <person name="Rice F.C."/>
            <person name="Arivett B.A."/>
            <person name="Farone A.L."/>
            <person name="Berk S.G."/>
            <person name="Farone M.B."/>
        </authorList>
    </citation>
    <scope>NUCLEOTIDE SEQUENCE</scope>
    <source>
        <strain evidence="10">CC99</strain>
    </source>
</reference>
<evidence type="ECO:0000256" key="6">
    <source>
        <dbReference type="ARBA" id="ARBA00048782"/>
    </source>
</evidence>
<evidence type="ECO:0000256" key="7">
    <source>
        <dbReference type="HAMAP-Rule" id="MF_01401"/>
    </source>
</evidence>
<reference evidence="9" key="1">
    <citation type="submission" date="2015-09" db="EMBL/GenBank/DDBJ databases">
        <title>Draft Genome Sequences of Two Novel Amoeba-resistant Intranuclear Bacteria, Candidatus Berkiella cookevillensis and Candidatus Berkiella aquae.</title>
        <authorList>
            <person name="Mehari Y.T."/>
            <person name="Arivett B.A."/>
            <person name="Farone A.L."/>
            <person name="Gunderson J.H."/>
            <person name="Farone M.B."/>
        </authorList>
    </citation>
    <scope>NUCLEOTIDE SEQUENCE [LARGE SCALE GENOMIC DNA]</scope>
    <source>
        <strain evidence="9">CC99</strain>
    </source>
</reference>
<evidence type="ECO:0000256" key="5">
    <source>
        <dbReference type="ARBA" id="ARBA00048488"/>
    </source>
</evidence>
<evidence type="ECO:0000256" key="2">
    <source>
        <dbReference type="ARBA" id="ARBA00023268"/>
    </source>
</evidence>
<dbReference type="EC" id="1.8.4.11" evidence="7"/>
<evidence type="ECO:0000259" key="8">
    <source>
        <dbReference type="PROSITE" id="PS51790"/>
    </source>
</evidence>
<dbReference type="OrthoDB" id="4174719at2"/>
<dbReference type="EMBL" id="LKHV01000007">
    <property type="protein sequence ID" value="KRG18323.1"/>
    <property type="molecule type" value="Genomic_DNA"/>
</dbReference>
<dbReference type="Pfam" id="PF01625">
    <property type="entry name" value="PMSR"/>
    <property type="match status" value="1"/>
</dbReference>
<reference evidence="10" key="2">
    <citation type="journal article" date="2016" name="Genome Announc.">
        <title>Draft Genome Sequences of Two Novel Amoeba-Resistant Intranuclear Bacteria, 'Candidatus Berkiella cookevillensis' and 'Candidatus Berkiella aquae'.</title>
        <authorList>
            <person name="Mehari Y.T."/>
            <person name="Arivett B.A."/>
            <person name="Farone A.L."/>
            <person name="Gunderson J.H."/>
            <person name="Farone M.B."/>
        </authorList>
    </citation>
    <scope>NUCLEOTIDE SEQUENCE</scope>
    <source>
        <strain evidence="10">CC99</strain>
    </source>
</reference>
<keyword evidence="2" id="KW-0511">Multifunctional enzyme</keyword>
<comment type="catalytic activity">
    <reaction evidence="5">
        <text>L-methionyl-[protein] + [thioredoxin]-disulfide + H2O = L-methionyl-(R)-S-oxide-[protein] + [thioredoxin]-dithiol</text>
        <dbReference type="Rhea" id="RHEA:24164"/>
        <dbReference type="Rhea" id="RHEA-COMP:10698"/>
        <dbReference type="Rhea" id="RHEA-COMP:10700"/>
        <dbReference type="Rhea" id="RHEA-COMP:12313"/>
        <dbReference type="Rhea" id="RHEA-COMP:12314"/>
        <dbReference type="ChEBI" id="CHEBI:15377"/>
        <dbReference type="ChEBI" id="CHEBI:16044"/>
        <dbReference type="ChEBI" id="CHEBI:29950"/>
        <dbReference type="ChEBI" id="CHEBI:45764"/>
        <dbReference type="ChEBI" id="CHEBI:50058"/>
        <dbReference type="EC" id="1.8.4.12"/>
    </reaction>
</comment>
<dbReference type="Gene3D" id="3.30.1060.10">
    <property type="entry name" value="Peptide methionine sulphoxide reductase MsrA"/>
    <property type="match status" value="1"/>
</dbReference>
<dbReference type="Proteomes" id="UP000051494">
    <property type="component" value="Unassembled WGS sequence"/>
</dbReference>
<evidence type="ECO:0000256" key="4">
    <source>
        <dbReference type="ARBA" id="ARBA00047806"/>
    </source>
</evidence>
<evidence type="ECO:0000256" key="1">
    <source>
        <dbReference type="ARBA" id="ARBA00023002"/>
    </source>
</evidence>
<dbReference type="EMBL" id="LKHV02000001">
    <property type="protein sequence ID" value="MCS5708086.1"/>
    <property type="molecule type" value="Genomic_DNA"/>
</dbReference>
<accession>A0A0Q9YQJ0</accession>
<organism evidence="9">
    <name type="scientific">Candidatus Berkiella cookevillensis</name>
    <dbReference type="NCBI Taxonomy" id="437022"/>
    <lineage>
        <taxon>Bacteria</taxon>
        <taxon>Pseudomonadati</taxon>
        <taxon>Pseudomonadota</taxon>
        <taxon>Gammaproteobacteria</taxon>
        <taxon>Candidatus Berkiellales</taxon>
        <taxon>Candidatus Berkiellaceae</taxon>
        <taxon>Candidatus Berkiella</taxon>
    </lineage>
</organism>
<protein>
    <recommendedName>
        <fullName evidence="7">Peptide methionine sulfoxide reductase MsrA</fullName>
        <shortName evidence="7">Protein-methionine-S-oxide reductase</shortName>
        <ecNumber evidence="7">1.8.4.11</ecNumber>
    </recommendedName>
    <alternativeName>
        <fullName evidence="7">Peptide-methionine (S)-S-oxide reductase</fullName>
        <shortName evidence="7">Peptide Met(O) reductase</shortName>
    </alternativeName>
</protein>
<dbReference type="GO" id="GO:0033743">
    <property type="term" value="F:peptide-methionine (R)-S-oxide reductase activity"/>
    <property type="evidence" value="ECO:0007669"/>
    <property type="project" value="UniProtKB-EC"/>
</dbReference>
<comment type="caution">
    <text evidence="9">The sequence shown here is derived from an EMBL/GenBank/DDBJ whole genome shotgun (WGS) entry which is preliminary data.</text>
</comment>